<dbReference type="SUPFAM" id="SSF48403">
    <property type="entry name" value="Ankyrin repeat"/>
    <property type="match status" value="1"/>
</dbReference>
<feature type="compositionally biased region" description="Polar residues" evidence="1">
    <location>
        <begin position="140"/>
        <end position="177"/>
    </location>
</feature>
<dbReference type="AlphaFoldDB" id="A0AAV9VS81"/>
<feature type="region of interest" description="Disordered" evidence="1">
    <location>
        <begin position="519"/>
        <end position="551"/>
    </location>
</feature>
<proteinExistence type="predicted"/>
<feature type="compositionally biased region" description="Basic and acidic residues" evidence="1">
    <location>
        <begin position="524"/>
        <end position="533"/>
    </location>
</feature>
<dbReference type="Gene3D" id="1.25.40.20">
    <property type="entry name" value="Ankyrin repeat-containing domain"/>
    <property type="match status" value="1"/>
</dbReference>
<evidence type="ECO:0000313" key="2">
    <source>
        <dbReference type="EMBL" id="KAK6496020.1"/>
    </source>
</evidence>
<accession>A0AAV9VS81</accession>
<evidence type="ECO:0000313" key="3">
    <source>
        <dbReference type="Proteomes" id="UP001370758"/>
    </source>
</evidence>
<feature type="compositionally biased region" description="Basic residues" evidence="1">
    <location>
        <begin position="1"/>
        <end position="11"/>
    </location>
</feature>
<evidence type="ECO:0000256" key="1">
    <source>
        <dbReference type="SAM" id="MobiDB-lite"/>
    </source>
</evidence>
<feature type="compositionally biased region" description="Low complexity" evidence="1">
    <location>
        <begin position="118"/>
        <end position="136"/>
    </location>
</feature>
<dbReference type="EMBL" id="JAVHJL010000011">
    <property type="protein sequence ID" value="KAK6496020.1"/>
    <property type="molecule type" value="Genomic_DNA"/>
</dbReference>
<reference evidence="2 3" key="1">
    <citation type="submission" date="2023-08" db="EMBL/GenBank/DDBJ databases">
        <authorList>
            <person name="Palmer J.M."/>
        </authorList>
    </citation>
    <scope>NUCLEOTIDE SEQUENCE [LARGE SCALE GENOMIC DNA]</scope>
    <source>
        <strain evidence="2 3">TWF481</strain>
    </source>
</reference>
<feature type="compositionally biased region" description="Pro residues" evidence="1">
    <location>
        <begin position="535"/>
        <end position="551"/>
    </location>
</feature>
<feature type="compositionally biased region" description="Low complexity" evidence="1">
    <location>
        <begin position="218"/>
        <end position="231"/>
    </location>
</feature>
<protein>
    <submittedName>
        <fullName evidence="2">Uncharacterized protein</fullName>
    </submittedName>
</protein>
<name>A0AAV9VS81_9PEZI</name>
<organism evidence="2 3">
    <name type="scientific">Arthrobotrys musiformis</name>
    <dbReference type="NCBI Taxonomy" id="47236"/>
    <lineage>
        <taxon>Eukaryota</taxon>
        <taxon>Fungi</taxon>
        <taxon>Dikarya</taxon>
        <taxon>Ascomycota</taxon>
        <taxon>Pezizomycotina</taxon>
        <taxon>Orbiliomycetes</taxon>
        <taxon>Orbiliales</taxon>
        <taxon>Orbiliaceae</taxon>
        <taxon>Arthrobotrys</taxon>
    </lineage>
</organism>
<gene>
    <name evidence="2" type="ORF">TWF481_002048</name>
</gene>
<feature type="region of interest" description="Disordered" evidence="1">
    <location>
        <begin position="302"/>
        <end position="337"/>
    </location>
</feature>
<comment type="caution">
    <text evidence="2">The sequence shown here is derived from an EMBL/GenBank/DDBJ whole genome shotgun (WGS) entry which is preliminary data.</text>
</comment>
<dbReference type="Proteomes" id="UP001370758">
    <property type="component" value="Unassembled WGS sequence"/>
</dbReference>
<keyword evidence="3" id="KW-1185">Reference proteome</keyword>
<feature type="region of interest" description="Disordered" evidence="1">
    <location>
        <begin position="1"/>
        <end position="285"/>
    </location>
</feature>
<dbReference type="InterPro" id="IPR036770">
    <property type="entry name" value="Ankyrin_rpt-contain_sf"/>
</dbReference>
<feature type="compositionally biased region" description="Polar residues" evidence="1">
    <location>
        <begin position="97"/>
        <end position="109"/>
    </location>
</feature>
<sequence>MDRLLRRKPVKPAKPDQYVLRDPSYYQPSQLQLVSKGGEEHSSLHRPPAYHENAEKSAESAVAASQTIRSLEATYNRRSSSLSYPSPKAQTGEFKAQNEQNHPQQSQENAHLRRRSTTRTASTNYGAAENAAANGHRGSRSASESTSPHSRTLATNSEASNAYQSHNEASYPSNQVAPASEGTRSLRSTRHSRHSVDDKQPHAAWTRLSGFNRFEDQSPTSPVSPTLSPNPSIRPPSFADNMNASNPSIRPPSFAENTNISNPSIRPPSMADNASNAPQEDQPKTARQLFKEKIQWSTESQLFIPESSPSDPLPGTESDIPPWARTTSPVSVQRDDDDLSSICSEDSYVEKERTKYYESMVTEAVNLRDWKAAKGHAAKLKEILGLQKEHSTLDLHVQANYFLLCATIHYMLAELEDALFWVGKIPPKKSTDPSTLMNRFNMEAAIAIRQGNLNEAFAISRKSGKYGRKFGLEKETNHAHYLSQLICLKRDDTSEAQFYGQMITEKDFKLPIFIETIDTPMEDESAKPKRTPDEVYPPEPLPEKPNLPPKKTPNLGEALFAKAGLTLRVKSGGLVRPGSRPPGAGEYQGGTTSWALGIHLAVEADDDSESACYLYRTVYVNDSNMSSALSNTTGPSDNKPTKSMTPLEYAIAKYKTFAAIAIINQGKAKLEGDNFDAQPLQIATGQGNLPVMVALLKAGVDLNKVGLVDKVPPLEKAAMVLFHEGCKYLLADGADPLKHSSIQRNALKVALQGNPSEQREKIIKSMLRTLKSPQQYSTVAEYLKAFLIKRDLGSPESAHPKSFLQPNPVWNGHIVRLLSEYLDTFSHLKQE</sequence>
<feature type="compositionally biased region" description="Polar residues" evidence="1">
    <location>
        <begin position="255"/>
        <end position="264"/>
    </location>
</feature>